<protein>
    <submittedName>
        <fullName evidence="2">Uncharacterized protein</fullName>
    </submittedName>
</protein>
<proteinExistence type="predicted"/>
<dbReference type="RefSeq" id="XP_025553600.1">
    <property type="nucleotide sequence ID" value="XM_025691103.1"/>
</dbReference>
<keyword evidence="1" id="KW-0472">Membrane</keyword>
<accession>A0A395I3Y6</accession>
<dbReference type="GeneID" id="37195392"/>
<organism evidence="2 3">
    <name type="scientific">Aspergillus homomorphus (strain CBS 101889)</name>
    <dbReference type="NCBI Taxonomy" id="1450537"/>
    <lineage>
        <taxon>Eukaryota</taxon>
        <taxon>Fungi</taxon>
        <taxon>Dikarya</taxon>
        <taxon>Ascomycota</taxon>
        <taxon>Pezizomycotina</taxon>
        <taxon>Eurotiomycetes</taxon>
        <taxon>Eurotiomycetidae</taxon>
        <taxon>Eurotiales</taxon>
        <taxon>Aspergillaceae</taxon>
        <taxon>Aspergillus</taxon>
        <taxon>Aspergillus subgen. Circumdati</taxon>
    </lineage>
</organism>
<dbReference type="Proteomes" id="UP000248961">
    <property type="component" value="Unassembled WGS sequence"/>
</dbReference>
<name>A0A395I3Y6_ASPHC</name>
<reference evidence="2 3" key="1">
    <citation type="submission" date="2018-02" db="EMBL/GenBank/DDBJ databases">
        <title>The genomes of Aspergillus section Nigri reveals drivers in fungal speciation.</title>
        <authorList>
            <consortium name="DOE Joint Genome Institute"/>
            <person name="Vesth T.C."/>
            <person name="Nybo J."/>
            <person name="Theobald S."/>
            <person name="Brandl J."/>
            <person name="Frisvad J.C."/>
            <person name="Nielsen K.F."/>
            <person name="Lyhne E.K."/>
            <person name="Kogle M.E."/>
            <person name="Kuo A."/>
            <person name="Riley R."/>
            <person name="Clum A."/>
            <person name="Nolan M."/>
            <person name="Lipzen A."/>
            <person name="Salamov A."/>
            <person name="Henrissat B."/>
            <person name="Wiebenga A."/>
            <person name="De vries R.P."/>
            <person name="Grigoriev I.V."/>
            <person name="Mortensen U.H."/>
            <person name="Andersen M.R."/>
            <person name="Baker S.E."/>
        </authorList>
    </citation>
    <scope>NUCLEOTIDE SEQUENCE [LARGE SCALE GENOMIC DNA]</scope>
    <source>
        <strain evidence="2 3">CBS 101889</strain>
    </source>
</reference>
<sequence>MPPEPPEFNCRVQKTLPRTIGLGSGHQRLLLIASSSTTYPKKRGSQRGSLIPILPPSGPRRIYSVFPYSPFLSFISPDKLFFFSSQLPDELFSLTVTTVSTVTWWFSFPPTPLFFFFFFFFFLLPAFGSDVGC</sequence>
<keyword evidence="1" id="KW-0812">Transmembrane</keyword>
<dbReference type="EMBL" id="KZ824275">
    <property type="protein sequence ID" value="RAL14446.1"/>
    <property type="molecule type" value="Genomic_DNA"/>
</dbReference>
<keyword evidence="3" id="KW-1185">Reference proteome</keyword>
<evidence type="ECO:0000256" key="1">
    <source>
        <dbReference type="SAM" id="Phobius"/>
    </source>
</evidence>
<gene>
    <name evidence="2" type="ORF">BO97DRAFT_285260</name>
</gene>
<keyword evidence="1" id="KW-1133">Transmembrane helix</keyword>
<feature type="transmembrane region" description="Helical" evidence="1">
    <location>
        <begin position="113"/>
        <end position="132"/>
    </location>
</feature>
<dbReference type="VEuPathDB" id="FungiDB:BO97DRAFT_285260"/>
<evidence type="ECO:0000313" key="3">
    <source>
        <dbReference type="Proteomes" id="UP000248961"/>
    </source>
</evidence>
<dbReference type="AlphaFoldDB" id="A0A395I3Y6"/>
<evidence type="ECO:0000313" key="2">
    <source>
        <dbReference type="EMBL" id="RAL14446.1"/>
    </source>
</evidence>